<evidence type="ECO:0000313" key="3">
    <source>
        <dbReference type="EMBL" id="EQD33507.1"/>
    </source>
</evidence>
<name>T0YNM0_9ZZZZ</name>
<dbReference type="Pfam" id="PF02738">
    <property type="entry name" value="MoCoBD_1"/>
    <property type="match status" value="1"/>
</dbReference>
<dbReference type="InterPro" id="IPR016208">
    <property type="entry name" value="Ald_Oxase/xanthine_DH-like"/>
</dbReference>
<gene>
    <name evidence="3" type="ORF">B2A_13114</name>
</gene>
<dbReference type="PANTHER" id="PTHR11908:SF132">
    <property type="entry name" value="ALDEHYDE OXIDASE 1-RELATED"/>
    <property type="match status" value="1"/>
</dbReference>
<keyword evidence="1" id="KW-0500">Molybdenum</keyword>
<reference evidence="3" key="1">
    <citation type="submission" date="2013-08" db="EMBL/GenBank/DDBJ databases">
        <authorList>
            <person name="Mendez C."/>
            <person name="Richter M."/>
            <person name="Ferrer M."/>
            <person name="Sanchez J."/>
        </authorList>
    </citation>
    <scope>NUCLEOTIDE SEQUENCE</scope>
</reference>
<dbReference type="GO" id="GO:0005506">
    <property type="term" value="F:iron ion binding"/>
    <property type="evidence" value="ECO:0007669"/>
    <property type="project" value="InterPro"/>
</dbReference>
<evidence type="ECO:0000256" key="1">
    <source>
        <dbReference type="ARBA" id="ARBA00022505"/>
    </source>
</evidence>
<dbReference type="InterPro" id="IPR008274">
    <property type="entry name" value="AldOxase/xan_DH_MoCoBD1"/>
</dbReference>
<feature type="non-terminal residue" evidence="3">
    <location>
        <position position="190"/>
    </location>
</feature>
<accession>T0YNM0</accession>
<dbReference type="GO" id="GO:0016491">
    <property type="term" value="F:oxidoreductase activity"/>
    <property type="evidence" value="ECO:0007669"/>
    <property type="project" value="InterPro"/>
</dbReference>
<dbReference type="InterPro" id="IPR037165">
    <property type="entry name" value="AldOxase/xan_DH_Mopterin-bd_sf"/>
</dbReference>
<dbReference type="Gene3D" id="3.30.365.10">
    <property type="entry name" value="Aldehyde oxidase/xanthine dehydrogenase, molybdopterin binding domain"/>
    <property type="match status" value="3"/>
</dbReference>
<dbReference type="EMBL" id="AUZZ01009485">
    <property type="protein sequence ID" value="EQD33507.1"/>
    <property type="molecule type" value="Genomic_DNA"/>
</dbReference>
<comment type="caution">
    <text evidence="3">The sequence shown here is derived from an EMBL/GenBank/DDBJ whole genome shotgun (WGS) entry which is preliminary data.</text>
</comment>
<organism evidence="3">
    <name type="scientific">mine drainage metagenome</name>
    <dbReference type="NCBI Taxonomy" id="410659"/>
    <lineage>
        <taxon>unclassified sequences</taxon>
        <taxon>metagenomes</taxon>
        <taxon>ecological metagenomes</taxon>
    </lineage>
</organism>
<reference evidence="3" key="2">
    <citation type="journal article" date="2014" name="ISME J.">
        <title>Microbial stratification in low pH oxic and suboxic macroscopic growths along an acid mine drainage.</title>
        <authorList>
            <person name="Mendez-Garcia C."/>
            <person name="Mesa V."/>
            <person name="Sprenger R.R."/>
            <person name="Richter M."/>
            <person name="Diez M.S."/>
            <person name="Solano J."/>
            <person name="Bargiela R."/>
            <person name="Golyshina O.V."/>
            <person name="Manteca A."/>
            <person name="Ramos J.L."/>
            <person name="Gallego J.R."/>
            <person name="Llorente I."/>
            <person name="Martins Dos Santos V.A."/>
            <person name="Jensen O.N."/>
            <person name="Pelaez A.I."/>
            <person name="Sanchez J."/>
            <person name="Ferrer M."/>
        </authorList>
    </citation>
    <scope>NUCLEOTIDE SEQUENCE</scope>
</reference>
<protein>
    <submittedName>
        <fullName evidence="3">Carbon monoxide dehydrogenase large subunit</fullName>
    </submittedName>
</protein>
<feature type="domain" description="Aldehyde oxidase/xanthine dehydrogenase first molybdopterin binding" evidence="2">
    <location>
        <begin position="4"/>
        <end position="148"/>
    </location>
</feature>
<evidence type="ECO:0000259" key="2">
    <source>
        <dbReference type="Pfam" id="PF02738"/>
    </source>
</evidence>
<dbReference type="PANTHER" id="PTHR11908">
    <property type="entry name" value="XANTHINE DEHYDROGENASE"/>
    <property type="match status" value="1"/>
</dbReference>
<sequence length="190" mass="21002">MAVKGGLYSEYALAAFLAKKTGKPVKWIESRREHLMASRPGRGASAFVKLYANKSGRILGMKGKVIIDSGAYSGGSGEFAASFVGMQMTGPYKIENAYVEAYPVFTNKVVQGPYRGAGRPEAHFFIERMIDMLADKLKMDPVDVRLINTVNSEFKSPLGIDVPPAKEFLEDAISKLNYRKLYKEKPGFSF</sequence>
<dbReference type="AlphaFoldDB" id="T0YNM0"/>
<dbReference type="SUPFAM" id="SSF56003">
    <property type="entry name" value="Molybdenum cofactor-binding domain"/>
    <property type="match status" value="1"/>
</dbReference>
<proteinExistence type="predicted"/>